<keyword evidence="2" id="KW-1185">Reference proteome</keyword>
<gene>
    <name evidence="1" type="ORF">D7Z94_22835</name>
</gene>
<evidence type="ECO:0000313" key="2">
    <source>
        <dbReference type="Proteomes" id="UP000276603"/>
    </source>
</evidence>
<name>A0A3B0C0D7_9FLAO</name>
<comment type="caution">
    <text evidence="1">The sequence shown here is derived from an EMBL/GenBank/DDBJ whole genome shotgun (WGS) entry which is preliminary data.</text>
</comment>
<proteinExistence type="predicted"/>
<accession>A0A3B0C0D7</accession>
<evidence type="ECO:0008006" key="3">
    <source>
        <dbReference type="Google" id="ProtNLM"/>
    </source>
</evidence>
<dbReference type="Proteomes" id="UP000276603">
    <property type="component" value="Unassembled WGS sequence"/>
</dbReference>
<sequence length="181" mass="20607">MQLPKTKPVFSHLKVPKILFFFMGLVVMYSQEPKPDPLGLMKQGNLNIEGFSYPLFFSNEEHSSFLINYDLSEELDVLLEGFHDTYIVSNRFRTALLGRYYLTEKLYLLSGMELEREAKKDGRAPLAPRIGVISGAGYEVQENFFLEARANIQFNDSKMGSFGEPLIPTPALYSLGGKFKF</sequence>
<evidence type="ECO:0000313" key="1">
    <source>
        <dbReference type="EMBL" id="RKN78048.1"/>
    </source>
</evidence>
<protein>
    <recommendedName>
        <fullName evidence="3">Outer membrane protein beta-barrel domain-containing protein</fullName>
    </recommendedName>
</protein>
<organism evidence="1 2">
    <name type="scientific">Ulvibacterium marinum</name>
    <dbReference type="NCBI Taxonomy" id="2419782"/>
    <lineage>
        <taxon>Bacteria</taxon>
        <taxon>Pseudomonadati</taxon>
        <taxon>Bacteroidota</taxon>
        <taxon>Flavobacteriia</taxon>
        <taxon>Flavobacteriales</taxon>
        <taxon>Flavobacteriaceae</taxon>
        <taxon>Ulvibacterium</taxon>
    </lineage>
</organism>
<dbReference type="EMBL" id="RBCJ01000005">
    <property type="protein sequence ID" value="RKN78048.1"/>
    <property type="molecule type" value="Genomic_DNA"/>
</dbReference>
<reference evidence="1 2" key="1">
    <citation type="submission" date="2018-10" db="EMBL/GenBank/DDBJ databases">
        <title>Ulvibacterium marinum gen. nov., sp. nov., a novel marine bacterium of the family Flavobacteriaceae, isolated from a culture of the green alga Ulva prolifera.</title>
        <authorList>
            <person name="Zhang Z."/>
        </authorList>
    </citation>
    <scope>NUCLEOTIDE SEQUENCE [LARGE SCALE GENOMIC DNA]</scope>
    <source>
        <strain evidence="1 2">CCMM003</strain>
    </source>
</reference>
<dbReference type="AlphaFoldDB" id="A0A3B0C0D7"/>